<evidence type="ECO:0000313" key="3">
    <source>
        <dbReference type="EMBL" id="CEL72211.1"/>
    </source>
</evidence>
<protein>
    <submittedName>
        <fullName evidence="3">Uncharacterized protein</fullName>
    </submittedName>
</protein>
<organism evidence="3">
    <name type="scientific">Toxoplasma gondii (strain ATCC 50861 / VEG)</name>
    <dbReference type="NCBI Taxonomy" id="432359"/>
    <lineage>
        <taxon>Eukaryota</taxon>
        <taxon>Sar</taxon>
        <taxon>Alveolata</taxon>
        <taxon>Apicomplexa</taxon>
        <taxon>Conoidasida</taxon>
        <taxon>Coccidia</taxon>
        <taxon>Eucoccidiorida</taxon>
        <taxon>Eimeriorina</taxon>
        <taxon>Sarcocystidae</taxon>
        <taxon>Toxoplasma</taxon>
    </lineage>
</organism>
<gene>
    <name evidence="3" type="ORF">BN1205_056720</name>
</gene>
<reference evidence="3" key="1">
    <citation type="journal article" date="2015" name="PLoS ONE">
        <title>Comprehensive Evaluation of Toxoplasma gondii VEG and Neospora caninum LIV Genomes with Tachyzoite Stage Transcriptome and Proteome Defines Novel Transcript Features.</title>
        <authorList>
            <person name="Ramaprasad A."/>
            <person name="Mourier T."/>
            <person name="Naeem R."/>
            <person name="Malas T.B."/>
            <person name="Moussa E."/>
            <person name="Panigrahi A."/>
            <person name="Vermont S.J."/>
            <person name="Otto T.D."/>
            <person name="Wastling J."/>
            <person name="Pain A."/>
        </authorList>
    </citation>
    <scope>NUCLEOTIDE SEQUENCE</scope>
    <source>
        <strain evidence="3">VEG</strain>
    </source>
</reference>
<evidence type="ECO:0000256" key="1">
    <source>
        <dbReference type="SAM" id="MobiDB-lite"/>
    </source>
</evidence>
<name>A0A0F7UUW9_TOXGV</name>
<feature type="chain" id="PRO_5002523321" evidence="2">
    <location>
        <begin position="21"/>
        <end position="198"/>
    </location>
</feature>
<keyword evidence="2" id="KW-0732">Signal</keyword>
<sequence length="198" mass="21733">MRLSLCLAAVAVICSKSAHALSKNDHGRILQNSSTRQCEKCRAACPHRHRHKHTNHVDVKVKEEAELAAAKEKGKEEGHAAGKCKMSQKLIPEGPYTETPHPSTNKIPRSGEAKAEELSLPEKIEGIDVTESLETAERTLTELPTASEAAATTGEVPVNEMWAPQATELPKQHIDDDEGCSSFLTKTQRRLRNLESRA</sequence>
<feature type="region of interest" description="Disordered" evidence="1">
    <location>
        <begin position="72"/>
        <end position="117"/>
    </location>
</feature>
<dbReference type="AlphaFoldDB" id="A0A0F7UUW9"/>
<proteinExistence type="predicted"/>
<feature type="signal peptide" evidence="2">
    <location>
        <begin position="1"/>
        <end position="20"/>
    </location>
</feature>
<dbReference type="EMBL" id="LN714492">
    <property type="protein sequence ID" value="CEL72211.1"/>
    <property type="molecule type" value="Genomic_DNA"/>
</dbReference>
<evidence type="ECO:0000256" key="2">
    <source>
        <dbReference type="SAM" id="SignalP"/>
    </source>
</evidence>
<accession>A0A0F7UUW9</accession>